<accession>A0A9Q5N318</accession>
<evidence type="ECO:0000256" key="1">
    <source>
        <dbReference type="PROSITE-ProRule" id="PRU00339"/>
    </source>
</evidence>
<evidence type="ECO:0008006" key="5">
    <source>
        <dbReference type="Google" id="ProtNLM"/>
    </source>
</evidence>
<proteinExistence type="predicted"/>
<feature type="region of interest" description="Disordered" evidence="2">
    <location>
        <begin position="82"/>
        <end position="117"/>
    </location>
</feature>
<dbReference type="PANTHER" id="PTHR46014:SF1">
    <property type="entry name" value="TETRATRICOPEPTIDE REPEAT PROTEIN 1"/>
    <property type="match status" value="1"/>
</dbReference>
<feature type="region of interest" description="Disordered" evidence="2">
    <location>
        <begin position="1"/>
        <end position="55"/>
    </location>
</feature>
<comment type="caution">
    <text evidence="3">The sequence shown here is derived from an EMBL/GenBank/DDBJ whole genome shotgun (WGS) entry which is preliminary data.</text>
</comment>
<protein>
    <recommendedName>
        <fullName evidence="5">Tetratricopeptide repeat protein 1</fullName>
    </recommendedName>
</protein>
<keyword evidence="1" id="KW-0802">TPR repeat</keyword>
<gene>
    <name evidence="3" type="ORF">A7U60_g5855</name>
</gene>
<dbReference type="PROSITE" id="PS50005">
    <property type="entry name" value="TPR"/>
    <property type="match status" value="1"/>
</dbReference>
<dbReference type="InterPro" id="IPR019734">
    <property type="entry name" value="TPR_rpt"/>
</dbReference>
<dbReference type="Gene3D" id="1.25.40.10">
    <property type="entry name" value="Tetratricopeptide repeat domain"/>
    <property type="match status" value="1"/>
</dbReference>
<dbReference type="AlphaFoldDB" id="A0A9Q5N318"/>
<feature type="compositionally biased region" description="Basic and acidic residues" evidence="2">
    <location>
        <begin position="27"/>
        <end position="55"/>
    </location>
</feature>
<dbReference type="InterPro" id="IPR052769">
    <property type="entry name" value="TPR_domain_protein"/>
</dbReference>
<dbReference type="Proteomes" id="UP000757232">
    <property type="component" value="Unassembled WGS sequence"/>
</dbReference>
<evidence type="ECO:0000256" key="2">
    <source>
        <dbReference type="SAM" id="MobiDB-lite"/>
    </source>
</evidence>
<dbReference type="OrthoDB" id="1872379at2759"/>
<dbReference type="SMART" id="SM00028">
    <property type="entry name" value="TPR"/>
    <property type="match status" value="2"/>
</dbReference>
<name>A0A9Q5N318_SANBA</name>
<feature type="compositionally biased region" description="Polar residues" evidence="2">
    <location>
        <begin position="1"/>
        <end position="25"/>
    </location>
</feature>
<evidence type="ECO:0000313" key="4">
    <source>
        <dbReference type="Proteomes" id="UP000757232"/>
    </source>
</evidence>
<dbReference type="PANTHER" id="PTHR46014">
    <property type="entry name" value="TETRATRICOPEPTIDE REPEAT PROTEIN 1"/>
    <property type="match status" value="1"/>
</dbReference>
<sequence length="268" mass="29480">MEAESSKVSAGPASQTEEDVSSSSPIVHEENETAGDHEEHLKESIKEATELKQEAADHFRAENWAQALATYTMALGRLPRRVQEPKPYEAPPDSDAFTESSAEREESKESDKKPVPPPLMGIELECAKLRAVLNANIGACHVKLEEYKEAVKACTEALADDPSYIKALQRRASCNEKIGSWSSLASAKEDYNTLLVILPPNSPQVGQTRRALAVLEPRIEEAQKRETSEMMDKLKGIGNSILGNFGLSTDNFKFEPNGQGGYSMNFVR</sequence>
<dbReference type="InterPro" id="IPR011990">
    <property type="entry name" value="TPR-like_helical_dom_sf"/>
</dbReference>
<dbReference type="SUPFAM" id="SSF48452">
    <property type="entry name" value="TPR-like"/>
    <property type="match status" value="1"/>
</dbReference>
<feature type="repeat" description="TPR" evidence="1">
    <location>
        <begin position="131"/>
        <end position="164"/>
    </location>
</feature>
<keyword evidence="4" id="KW-1185">Reference proteome</keyword>
<dbReference type="EMBL" id="LNZH02000195">
    <property type="protein sequence ID" value="OCB87120.1"/>
    <property type="molecule type" value="Genomic_DNA"/>
</dbReference>
<reference evidence="3" key="1">
    <citation type="submission" date="2016-06" db="EMBL/GenBank/DDBJ databases">
        <title>Draft Genome sequence of the fungus Inonotus baumii.</title>
        <authorList>
            <person name="Zhu H."/>
            <person name="Lin W."/>
        </authorList>
    </citation>
    <scope>NUCLEOTIDE SEQUENCE</scope>
    <source>
        <strain evidence="3">821</strain>
    </source>
</reference>
<organism evidence="3 4">
    <name type="scientific">Sanghuangporus baumii</name>
    <name type="common">Phellinus baumii</name>
    <dbReference type="NCBI Taxonomy" id="108892"/>
    <lineage>
        <taxon>Eukaryota</taxon>
        <taxon>Fungi</taxon>
        <taxon>Dikarya</taxon>
        <taxon>Basidiomycota</taxon>
        <taxon>Agaricomycotina</taxon>
        <taxon>Agaricomycetes</taxon>
        <taxon>Hymenochaetales</taxon>
        <taxon>Hymenochaetaceae</taxon>
        <taxon>Sanghuangporus</taxon>
    </lineage>
</organism>
<evidence type="ECO:0000313" key="3">
    <source>
        <dbReference type="EMBL" id="OCB87120.1"/>
    </source>
</evidence>
<feature type="compositionally biased region" description="Basic and acidic residues" evidence="2">
    <location>
        <begin position="101"/>
        <end position="114"/>
    </location>
</feature>